<evidence type="ECO:0000313" key="6">
    <source>
        <dbReference type="Proteomes" id="UP001375743"/>
    </source>
</evidence>
<protein>
    <submittedName>
        <fullName evidence="5">Type II toxin-antitoxin system MqsA family antitoxin</fullName>
    </submittedName>
</protein>
<keyword evidence="6" id="KW-1185">Reference proteome</keyword>
<keyword evidence="1" id="KW-0805">Transcription regulation</keyword>
<dbReference type="Proteomes" id="UP001375743">
    <property type="component" value="Unassembled WGS sequence"/>
</dbReference>
<evidence type="ECO:0000256" key="1">
    <source>
        <dbReference type="ARBA" id="ARBA00023015"/>
    </source>
</evidence>
<evidence type="ECO:0000259" key="4">
    <source>
        <dbReference type="PROSITE" id="PS50943"/>
    </source>
</evidence>
<feature type="domain" description="HTH cro/C1-type" evidence="4">
    <location>
        <begin position="37"/>
        <end position="72"/>
    </location>
</feature>
<proteinExistence type="predicted"/>
<evidence type="ECO:0000256" key="3">
    <source>
        <dbReference type="ARBA" id="ARBA00023163"/>
    </source>
</evidence>
<dbReference type="SMART" id="SM00530">
    <property type="entry name" value="HTH_XRE"/>
    <property type="match status" value="1"/>
</dbReference>
<evidence type="ECO:0000313" key="5">
    <source>
        <dbReference type="EMBL" id="MEK0082685.1"/>
    </source>
</evidence>
<accession>A0ABU8XNB6</accession>
<dbReference type="SUPFAM" id="SSF47413">
    <property type="entry name" value="lambda repressor-like DNA-binding domains"/>
    <property type="match status" value="1"/>
</dbReference>
<comment type="caution">
    <text evidence="5">The sequence shown here is derived from an EMBL/GenBank/DDBJ whole genome shotgun (WGS) entry which is preliminary data.</text>
</comment>
<name>A0ABU8XNB6_9PROT</name>
<keyword evidence="3" id="KW-0804">Transcription</keyword>
<dbReference type="InterPro" id="IPR010982">
    <property type="entry name" value="Lambda_DNA-bd_dom_sf"/>
</dbReference>
<evidence type="ECO:0000256" key="2">
    <source>
        <dbReference type="ARBA" id="ARBA00023125"/>
    </source>
</evidence>
<dbReference type="Pfam" id="PF15731">
    <property type="entry name" value="MqsA_antitoxin"/>
    <property type="match status" value="1"/>
</dbReference>
<keyword evidence="2" id="KW-0238">DNA-binding</keyword>
<dbReference type="EMBL" id="JBBLZC010000004">
    <property type="protein sequence ID" value="MEK0082685.1"/>
    <property type="molecule type" value="Genomic_DNA"/>
</dbReference>
<dbReference type="Gene3D" id="1.10.260.40">
    <property type="entry name" value="lambda repressor-like DNA-binding domains"/>
    <property type="match status" value="1"/>
</dbReference>
<dbReference type="InterPro" id="IPR052359">
    <property type="entry name" value="HTH-type_reg/antitoxin"/>
</dbReference>
<dbReference type="InterPro" id="IPR001387">
    <property type="entry name" value="Cro/C1-type_HTH"/>
</dbReference>
<reference evidence="5 6" key="1">
    <citation type="submission" date="2024-01" db="EMBL/GenBank/DDBJ databases">
        <title>Multi-omics insights into the function and evolution of sodium benzoate biodegradation pathways in Benzoatithermus flavus gen. nov., sp. nov. from hot spring.</title>
        <authorList>
            <person name="Hu C.-J."/>
            <person name="Li W.-J."/>
        </authorList>
    </citation>
    <scope>NUCLEOTIDE SEQUENCE [LARGE SCALE GENOMIC DNA]</scope>
    <source>
        <strain evidence="5 6">SYSU G07066</strain>
    </source>
</reference>
<sequence>MIKAGEKILEGARQALAFARGEAVEGFVVHEPPSVDVRAIRRKTGLSQAKFAARFGFTVDAVRNWEQGRRKPEGPARVLLKVIEREPEAVLRALS</sequence>
<dbReference type="RefSeq" id="WP_418158531.1">
    <property type="nucleotide sequence ID" value="NZ_JBBLZC010000004.1"/>
</dbReference>
<organism evidence="5 6">
    <name type="scientific">Benzoatithermus flavus</name>
    <dbReference type="NCBI Taxonomy" id="3108223"/>
    <lineage>
        <taxon>Bacteria</taxon>
        <taxon>Pseudomonadati</taxon>
        <taxon>Pseudomonadota</taxon>
        <taxon>Alphaproteobacteria</taxon>
        <taxon>Geminicoccales</taxon>
        <taxon>Geminicoccaceae</taxon>
        <taxon>Benzoatithermus</taxon>
    </lineage>
</organism>
<dbReference type="PANTHER" id="PTHR36511:SF4">
    <property type="entry name" value="ANTITOXIN MQSA"/>
    <property type="match status" value="1"/>
</dbReference>
<dbReference type="PROSITE" id="PS50943">
    <property type="entry name" value="HTH_CROC1"/>
    <property type="match status" value="1"/>
</dbReference>
<dbReference type="InterPro" id="IPR032758">
    <property type="entry name" value="MqsA/HigA-2"/>
</dbReference>
<dbReference type="CDD" id="cd00093">
    <property type="entry name" value="HTH_XRE"/>
    <property type="match status" value="1"/>
</dbReference>
<gene>
    <name evidence="5" type="ORF">U1T56_05960</name>
</gene>
<dbReference type="PANTHER" id="PTHR36511">
    <property type="entry name" value="MERR FAMILY BACTERIAL REGULATORY PROTEIN"/>
    <property type="match status" value="1"/>
</dbReference>